<gene>
    <name evidence="8" type="ORF">SmJEL517_g00139</name>
</gene>
<dbReference type="InterPro" id="IPR000812">
    <property type="entry name" value="TFIIB"/>
</dbReference>
<dbReference type="Gene3D" id="1.10.472.10">
    <property type="entry name" value="Cyclin-like"/>
    <property type="match status" value="1"/>
</dbReference>
<accession>A0A507CF96</accession>
<reference evidence="8 9" key="1">
    <citation type="journal article" date="2019" name="Sci. Rep.">
        <title>Comparative genomics of chytrid fungi reveal insights into the obligate biotrophic and pathogenic lifestyle of Synchytrium endobioticum.</title>
        <authorList>
            <person name="van de Vossenberg B.T.L.H."/>
            <person name="Warris S."/>
            <person name="Nguyen H.D.T."/>
            <person name="van Gent-Pelzer M.P.E."/>
            <person name="Joly D.L."/>
            <person name="van de Geest H.C."/>
            <person name="Bonants P.J.M."/>
            <person name="Smith D.S."/>
            <person name="Levesque C.A."/>
            <person name="van der Lee T.A.J."/>
        </authorList>
    </citation>
    <scope>NUCLEOTIDE SEQUENCE [LARGE SCALE GENOMIC DNA]</scope>
    <source>
        <strain evidence="8 9">JEL517</strain>
    </source>
</reference>
<evidence type="ECO:0000256" key="5">
    <source>
        <dbReference type="PROSITE-ProRule" id="PRU00469"/>
    </source>
</evidence>
<keyword evidence="1" id="KW-0677">Repeat</keyword>
<dbReference type="GO" id="GO:0070897">
    <property type="term" value="P:transcription preinitiation complex assembly"/>
    <property type="evidence" value="ECO:0007669"/>
    <property type="project" value="InterPro"/>
</dbReference>
<evidence type="ECO:0000313" key="9">
    <source>
        <dbReference type="Proteomes" id="UP000319731"/>
    </source>
</evidence>
<dbReference type="PANTHER" id="PTHR11618:SF13">
    <property type="entry name" value="TRANSCRIPTION INITIATION FACTOR IIB"/>
    <property type="match status" value="1"/>
</dbReference>
<dbReference type="GO" id="GO:0008270">
    <property type="term" value="F:zinc ion binding"/>
    <property type="evidence" value="ECO:0007669"/>
    <property type="project" value="UniProtKB-KW"/>
</dbReference>
<feature type="region of interest" description="Disordered" evidence="6">
    <location>
        <begin position="57"/>
        <end position="76"/>
    </location>
</feature>
<dbReference type="OrthoDB" id="25790at2759"/>
<evidence type="ECO:0000256" key="3">
    <source>
        <dbReference type="ARBA" id="ARBA00023163"/>
    </source>
</evidence>
<keyword evidence="9" id="KW-1185">Reference proteome</keyword>
<dbReference type="STRING" id="1806994.A0A507CF96"/>
<dbReference type="PRINTS" id="PR00685">
    <property type="entry name" value="TIFACTORIIB"/>
</dbReference>
<dbReference type="GO" id="GO:0005634">
    <property type="term" value="C:nucleus"/>
    <property type="evidence" value="ECO:0007669"/>
    <property type="project" value="TreeGrafter"/>
</dbReference>
<dbReference type="EMBL" id="QEAO01000001">
    <property type="protein sequence ID" value="TPX38302.1"/>
    <property type="molecule type" value="Genomic_DNA"/>
</dbReference>
<dbReference type="InterPro" id="IPR013150">
    <property type="entry name" value="TFIIB_cyclin"/>
</dbReference>
<evidence type="ECO:0000313" key="8">
    <source>
        <dbReference type="EMBL" id="TPX38302.1"/>
    </source>
</evidence>
<dbReference type="PANTHER" id="PTHR11618">
    <property type="entry name" value="TRANSCRIPTION INITIATION FACTOR IIB-RELATED"/>
    <property type="match status" value="1"/>
</dbReference>
<dbReference type="PROSITE" id="PS51134">
    <property type="entry name" value="ZF_TFIIB"/>
    <property type="match status" value="1"/>
</dbReference>
<dbReference type="GeneID" id="42001366"/>
<evidence type="ECO:0000256" key="1">
    <source>
        <dbReference type="ARBA" id="ARBA00022737"/>
    </source>
</evidence>
<dbReference type="Pfam" id="PF00382">
    <property type="entry name" value="TFIIB"/>
    <property type="match status" value="2"/>
</dbReference>
<name>A0A507CF96_9FUNG</name>
<dbReference type="InterPro" id="IPR036915">
    <property type="entry name" value="Cyclin-like_sf"/>
</dbReference>
<feature type="domain" description="TFIIB-type" evidence="7">
    <location>
        <begin position="8"/>
        <end position="41"/>
    </location>
</feature>
<evidence type="ECO:0000256" key="6">
    <source>
        <dbReference type="SAM" id="MobiDB-lite"/>
    </source>
</evidence>
<keyword evidence="2" id="KW-0805">Transcription regulation</keyword>
<dbReference type="GO" id="GO:0016251">
    <property type="term" value="F:RNA polymerase II general transcription initiation factor activity"/>
    <property type="evidence" value="ECO:0007669"/>
    <property type="project" value="TreeGrafter"/>
</dbReference>
<organism evidence="8 9">
    <name type="scientific">Synchytrium microbalum</name>
    <dbReference type="NCBI Taxonomy" id="1806994"/>
    <lineage>
        <taxon>Eukaryota</taxon>
        <taxon>Fungi</taxon>
        <taxon>Fungi incertae sedis</taxon>
        <taxon>Chytridiomycota</taxon>
        <taxon>Chytridiomycota incertae sedis</taxon>
        <taxon>Chytridiomycetes</taxon>
        <taxon>Synchytriales</taxon>
        <taxon>Synchytriaceae</taxon>
        <taxon>Synchytrium</taxon>
    </lineage>
</organism>
<dbReference type="AlphaFoldDB" id="A0A507CF96"/>
<proteinExistence type="predicted"/>
<dbReference type="Gene3D" id="1.10.472.170">
    <property type="match status" value="1"/>
</dbReference>
<dbReference type="GO" id="GO:0017025">
    <property type="term" value="F:TBP-class protein binding"/>
    <property type="evidence" value="ECO:0007669"/>
    <property type="project" value="InterPro"/>
</dbReference>
<dbReference type="SUPFAM" id="SSF57783">
    <property type="entry name" value="Zinc beta-ribbon"/>
    <property type="match status" value="1"/>
</dbReference>
<dbReference type="RefSeq" id="XP_031028016.1">
    <property type="nucleotide sequence ID" value="XM_031166069.1"/>
</dbReference>
<evidence type="ECO:0000256" key="4">
    <source>
        <dbReference type="ARBA" id="ARBA00031706"/>
    </source>
</evidence>
<evidence type="ECO:0000256" key="2">
    <source>
        <dbReference type="ARBA" id="ARBA00023015"/>
    </source>
</evidence>
<sequence length="343" mass="36940">MAFNSTSNELFCKDCRMIATNVVEDMKQGDIICGDCGMILSKGRLIDAGSEWRNFADDSGDADPSRVGGAIDPTTGQMESTTISFRDGRTGQSAALLKSHKMATDNDKSLQAIREGWRNIQIYSERAALSRAMIDMAKELYFLLSKSSPTKSADEAGVAACIMAAAKLRQGERTFKEISALTSIPVKAIGKRYKVLLKIIEEQRANPANASSTVAEAASDITREAVNVASMIPRFANLLDLSPEARTFAKLLTERVEASGVLAARQPTTVAGTCLLVAVALSPKDSHVKAKKIGDVVGIQPSTLQKSHNTVVNSWEKLIKPEEMPAGFKAIEAHRSEGLHGIL</sequence>
<evidence type="ECO:0000259" key="7">
    <source>
        <dbReference type="PROSITE" id="PS51134"/>
    </source>
</evidence>
<keyword evidence="5" id="KW-0863">Zinc-finger</keyword>
<dbReference type="SUPFAM" id="SSF47954">
    <property type="entry name" value="Cyclin-like"/>
    <property type="match status" value="2"/>
</dbReference>
<protein>
    <recommendedName>
        <fullName evidence="4">General transcription factor TFIIB</fullName>
    </recommendedName>
</protein>
<keyword evidence="5" id="KW-0479">Metal-binding</keyword>
<dbReference type="InterPro" id="IPR013137">
    <property type="entry name" value="Znf_TFIIB"/>
</dbReference>
<keyword evidence="5" id="KW-0862">Zinc</keyword>
<comment type="caution">
    <text evidence="8">The sequence shown here is derived from an EMBL/GenBank/DDBJ whole genome shotgun (WGS) entry which is preliminary data.</text>
</comment>
<dbReference type="GO" id="GO:0097550">
    <property type="term" value="C:transcription preinitiation complex"/>
    <property type="evidence" value="ECO:0007669"/>
    <property type="project" value="TreeGrafter"/>
</dbReference>
<dbReference type="GO" id="GO:0006367">
    <property type="term" value="P:transcription initiation at RNA polymerase II promoter"/>
    <property type="evidence" value="ECO:0007669"/>
    <property type="project" value="TreeGrafter"/>
</dbReference>
<dbReference type="Proteomes" id="UP000319731">
    <property type="component" value="Unassembled WGS sequence"/>
</dbReference>
<keyword evidence="3" id="KW-0804">Transcription</keyword>